<protein>
    <submittedName>
        <fullName evidence="2">Uncharacterized protein</fullName>
    </submittedName>
</protein>
<dbReference type="EMBL" id="JAWQEG010003763">
    <property type="protein sequence ID" value="KAK3864599.1"/>
    <property type="molecule type" value="Genomic_DNA"/>
</dbReference>
<dbReference type="InterPro" id="IPR006631">
    <property type="entry name" value="DM4_12"/>
</dbReference>
<dbReference type="Proteomes" id="UP001286313">
    <property type="component" value="Unassembled WGS sequence"/>
</dbReference>
<dbReference type="AlphaFoldDB" id="A0AAE1EZI0"/>
<evidence type="ECO:0000256" key="1">
    <source>
        <dbReference type="SAM" id="SignalP"/>
    </source>
</evidence>
<feature type="signal peptide" evidence="1">
    <location>
        <begin position="1"/>
        <end position="19"/>
    </location>
</feature>
<evidence type="ECO:0000313" key="2">
    <source>
        <dbReference type="EMBL" id="KAK3864599.1"/>
    </source>
</evidence>
<comment type="caution">
    <text evidence="2">The sequence shown here is derived from an EMBL/GenBank/DDBJ whole genome shotgun (WGS) entry which is preliminary data.</text>
</comment>
<proteinExistence type="predicted"/>
<organism evidence="2 3">
    <name type="scientific">Petrolisthes cinctipes</name>
    <name type="common">Flat porcelain crab</name>
    <dbReference type="NCBI Taxonomy" id="88211"/>
    <lineage>
        <taxon>Eukaryota</taxon>
        <taxon>Metazoa</taxon>
        <taxon>Ecdysozoa</taxon>
        <taxon>Arthropoda</taxon>
        <taxon>Crustacea</taxon>
        <taxon>Multicrustacea</taxon>
        <taxon>Malacostraca</taxon>
        <taxon>Eumalacostraca</taxon>
        <taxon>Eucarida</taxon>
        <taxon>Decapoda</taxon>
        <taxon>Pleocyemata</taxon>
        <taxon>Anomura</taxon>
        <taxon>Galatheoidea</taxon>
        <taxon>Porcellanidae</taxon>
        <taxon>Petrolisthes</taxon>
    </lineage>
</organism>
<feature type="chain" id="PRO_5041952376" evidence="1">
    <location>
        <begin position="20"/>
        <end position="210"/>
    </location>
</feature>
<reference evidence="2" key="1">
    <citation type="submission" date="2023-10" db="EMBL/GenBank/DDBJ databases">
        <title>Genome assemblies of two species of porcelain crab, Petrolisthes cinctipes and Petrolisthes manimaculis (Anomura: Porcellanidae).</title>
        <authorList>
            <person name="Angst P."/>
        </authorList>
    </citation>
    <scope>NUCLEOTIDE SEQUENCE</scope>
    <source>
        <strain evidence="2">PB745_01</strain>
        <tissue evidence="2">Gill</tissue>
    </source>
</reference>
<accession>A0AAE1EZI0</accession>
<keyword evidence="3" id="KW-1185">Reference proteome</keyword>
<gene>
    <name evidence="2" type="ORF">Pcinc_029733</name>
</gene>
<sequence>MKPSVGCVWVWMVVGSLMGVGVLSPPECEAAAAPAPVPCCGRGKGAAFGLGFVGGLLIGRHRRRWHGGGGGGCGGGGCGGGGGGCGGGGCGWCGGCGYGRKRRSLDEVIDTDQLEEIFFKIAREDKDECGLRLVCELASKESHQLSEDEIIYLLPYRGREESDGKTSFGKYDKAVWHGQKSHPCHKLYSLCPYPATSIIPLPTLNTTVPY</sequence>
<evidence type="ECO:0000313" key="3">
    <source>
        <dbReference type="Proteomes" id="UP001286313"/>
    </source>
</evidence>
<keyword evidence="1" id="KW-0732">Signal</keyword>
<dbReference type="Pfam" id="PF07841">
    <property type="entry name" value="DM4_12"/>
    <property type="match status" value="1"/>
</dbReference>
<name>A0AAE1EZI0_PETCI</name>